<evidence type="ECO:0000313" key="3">
    <source>
        <dbReference type="EMBL" id="MDQ0393586.1"/>
    </source>
</evidence>
<dbReference type="Pfam" id="PF08021">
    <property type="entry name" value="FAD_binding_9"/>
    <property type="match status" value="1"/>
</dbReference>
<evidence type="ECO:0000259" key="2">
    <source>
        <dbReference type="PROSITE" id="PS51384"/>
    </source>
</evidence>
<dbReference type="Proteomes" id="UP001237448">
    <property type="component" value="Unassembled WGS sequence"/>
</dbReference>
<dbReference type="PANTHER" id="PTHR30157:SF0">
    <property type="entry name" value="NADPH-DEPENDENT FERRIC-CHELATE REDUCTASE"/>
    <property type="match status" value="1"/>
</dbReference>
<organism evidence="3 4">
    <name type="scientific">Labrys monachus</name>
    <dbReference type="NCBI Taxonomy" id="217067"/>
    <lineage>
        <taxon>Bacteria</taxon>
        <taxon>Pseudomonadati</taxon>
        <taxon>Pseudomonadota</taxon>
        <taxon>Alphaproteobacteria</taxon>
        <taxon>Hyphomicrobiales</taxon>
        <taxon>Xanthobacteraceae</taxon>
        <taxon>Labrys</taxon>
    </lineage>
</organism>
<dbReference type="InterPro" id="IPR007037">
    <property type="entry name" value="SIP_rossman_dom"/>
</dbReference>
<dbReference type="InterPro" id="IPR039374">
    <property type="entry name" value="SIP_fam"/>
</dbReference>
<sequence length="240" mass="25823">MPAIAEPLPATVRAVQDIAPDMRRVSLGGAGLEALLPAPGALGPYLKLHLEDAEGYSCIRTYSIRRLDLERGELQVDITLHGQDSVGSRFALHAREGDNVGVRGPGVIPAAPCVSYLFAGDLTALPAIAYTLETLPHDVEVDVIVETPNHTAQCLLPCTRGERLRCLHRPAGTPSRLAEAVRNALPQPRGDVFVWAGAEAAIARGIRKHVRTTLGLPALNYQILNYWKAGRAEGDFDCLT</sequence>
<dbReference type="Gene3D" id="2.40.30.10">
    <property type="entry name" value="Translation factors"/>
    <property type="match status" value="1"/>
</dbReference>
<accession>A0ABU0FGK5</accession>
<evidence type="ECO:0000313" key="4">
    <source>
        <dbReference type="Proteomes" id="UP001237448"/>
    </source>
</evidence>
<gene>
    <name evidence="3" type="ORF">J3R73_003378</name>
</gene>
<dbReference type="CDD" id="cd06193">
    <property type="entry name" value="siderophore_interacting"/>
    <property type="match status" value="1"/>
</dbReference>
<dbReference type="InterPro" id="IPR017927">
    <property type="entry name" value="FAD-bd_FR_type"/>
</dbReference>
<dbReference type="Gene3D" id="3.40.50.80">
    <property type="entry name" value="Nucleotide-binding domain of ferredoxin-NADP reductase (FNR) module"/>
    <property type="match status" value="1"/>
</dbReference>
<dbReference type="Pfam" id="PF04954">
    <property type="entry name" value="SIP"/>
    <property type="match status" value="1"/>
</dbReference>
<dbReference type="PANTHER" id="PTHR30157">
    <property type="entry name" value="FERRIC REDUCTASE, NADPH-DEPENDENT"/>
    <property type="match status" value="1"/>
</dbReference>
<dbReference type="EMBL" id="JAUSVK010000001">
    <property type="protein sequence ID" value="MDQ0393586.1"/>
    <property type="molecule type" value="Genomic_DNA"/>
</dbReference>
<keyword evidence="4" id="KW-1185">Reference proteome</keyword>
<dbReference type="InterPro" id="IPR013113">
    <property type="entry name" value="SIP_FAD-bd"/>
</dbReference>
<protein>
    <submittedName>
        <fullName evidence="3">NADPH-dependent ferric siderophore reductase</fullName>
    </submittedName>
</protein>
<dbReference type="PROSITE" id="PS51384">
    <property type="entry name" value="FAD_FR"/>
    <property type="match status" value="1"/>
</dbReference>
<comment type="caution">
    <text evidence="3">The sequence shown here is derived from an EMBL/GenBank/DDBJ whole genome shotgun (WGS) entry which is preliminary data.</text>
</comment>
<dbReference type="SUPFAM" id="SSF63380">
    <property type="entry name" value="Riboflavin synthase domain-like"/>
    <property type="match status" value="1"/>
</dbReference>
<comment type="similarity">
    <text evidence="1">Belongs to the SIP oxidoreductase family.</text>
</comment>
<evidence type="ECO:0000256" key="1">
    <source>
        <dbReference type="ARBA" id="ARBA00035644"/>
    </source>
</evidence>
<feature type="domain" description="FAD-binding FR-type" evidence="2">
    <location>
        <begin position="5"/>
        <end position="112"/>
    </location>
</feature>
<dbReference type="RefSeq" id="WP_307429118.1">
    <property type="nucleotide sequence ID" value="NZ_JAUSVK010000001.1"/>
</dbReference>
<proteinExistence type="inferred from homology"/>
<name>A0ABU0FGK5_9HYPH</name>
<dbReference type="InterPro" id="IPR017938">
    <property type="entry name" value="Riboflavin_synthase-like_b-brl"/>
</dbReference>
<dbReference type="InterPro" id="IPR039261">
    <property type="entry name" value="FNR_nucleotide-bd"/>
</dbReference>
<reference evidence="3 4" key="1">
    <citation type="submission" date="2023-07" db="EMBL/GenBank/DDBJ databases">
        <title>Genomic Encyclopedia of Type Strains, Phase IV (KMG-IV): sequencing the most valuable type-strain genomes for metagenomic binning, comparative biology and taxonomic classification.</title>
        <authorList>
            <person name="Goeker M."/>
        </authorList>
    </citation>
    <scope>NUCLEOTIDE SEQUENCE [LARGE SCALE GENOMIC DNA]</scope>
    <source>
        <strain evidence="3 4">DSM 5896</strain>
    </source>
</reference>